<dbReference type="Pfam" id="PF13185">
    <property type="entry name" value="GAF_2"/>
    <property type="match status" value="1"/>
</dbReference>
<dbReference type="EC" id="1.8.4.14" evidence="2"/>
<keyword evidence="2" id="KW-0560">Oxidoreductase</keyword>
<dbReference type="OrthoDB" id="9796252at2"/>
<dbReference type="Proteomes" id="UP000189674">
    <property type="component" value="Chromosome"/>
</dbReference>
<keyword evidence="3" id="KW-1185">Reference proteome</keyword>
<dbReference type="AlphaFoldDB" id="A0A1U9NQ44"/>
<evidence type="ECO:0000313" key="2">
    <source>
        <dbReference type="EMBL" id="AQT69907.1"/>
    </source>
</evidence>
<evidence type="ECO:0000259" key="1">
    <source>
        <dbReference type="Pfam" id="PF13185"/>
    </source>
</evidence>
<dbReference type="Gene3D" id="3.30.450.40">
    <property type="match status" value="1"/>
</dbReference>
<reference evidence="3" key="1">
    <citation type="submission" date="2017-02" db="EMBL/GenBank/DDBJ databases">
        <title>Comparative genomics and description of representatives of a novel lineage of planctomycetes thriving in anoxic sediments.</title>
        <authorList>
            <person name="Spring S."/>
            <person name="Bunk B."/>
            <person name="Sproer C."/>
        </authorList>
    </citation>
    <scope>NUCLEOTIDE SEQUENCE [LARGE SCALE GENOMIC DNA]</scope>
    <source>
        <strain evidence="3">ST-NAGAB-D1</strain>
    </source>
</reference>
<accession>A0A1U9NQ44</accession>
<proteinExistence type="predicted"/>
<feature type="domain" description="GAF" evidence="1">
    <location>
        <begin position="48"/>
        <end position="151"/>
    </location>
</feature>
<dbReference type="KEGG" id="alus:STSP2_03107"/>
<protein>
    <submittedName>
        <fullName evidence="2">Free methionine-R-sulfoxide reductase</fullName>
        <ecNumber evidence="2">1.8.4.14</ecNumber>
    </submittedName>
</protein>
<evidence type="ECO:0000313" key="3">
    <source>
        <dbReference type="Proteomes" id="UP000189674"/>
    </source>
</evidence>
<dbReference type="RefSeq" id="WP_146663548.1">
    <property type="nucleotide sequence ID" value="NZ_CP019791.1"/>
</dbReference>
<dbReference type="SUPFAM" id="SSF55781">
    <property type="entry name" value="GAF domain-like"/>
    <property type="match status" value="1"/>
</dbReference>
<organism evidence="2 3">
    <name type="scientific">Anaerohalosphaera lusitana</name>
    <dbReference type="NCBI Taxonomy" id="1936003"/>
    <lineage>
        <taxon>Bacteria</taxon>
        <taxon>Pseudomonadati</taxon>
        <taxon>Planctomycetota</taxon>
        <taxon>Phycisphaerae</taxon>
        <taxon>Sedimentisphaerales</taxon>
        <taxon>Anaerohalosphaeraceae</taxon>
        <taxon>Anaerohalosphaera</taxon>
    </lineage>
</organism>
<dbReference type="InterPro" id="IPR003018">
    <property type="entry name" value="GAF"/>
</dbReference>
<sequence length="153" mass="17019">MNSDAKSRRYERIHSQLSDLLSQTPDTTARMATTAALLHHKFKSFFWTGFYRLIDGQLTVGPYQGPLACQILEKDKGVCWAGVNSREPVVVPNVHEFPGHIACDSRSKSEIVVPCKDKNGNIYAVLDIDSTDFDTFDETDAAGLENITALLTR</sequence>
<dbReference type="STRING" id="1936003.STSP2_03107"/>
<gene>
    <name evidence="2" type="primary">msrC</name>
    <name evidence="2" type="ORF">STSP2_03107</name>
</gene>
<dbReference type="GO" id="GO:0033745">
    <property type="term" value="F:L-methionine-(R)-S-oxide reductase activity"/>
    <property type="evidence" value="ECO:0007669"/>
    <property type="project" value="UniProtKB-EC"/>
</dbReference>
<name>A0A1U9NQ44_9BACT</name>
<dbReference type="EMBL" id="CP019791">
    <property type="protein sequence ID" value="AQT69907.1"/>
    <property type="molecule type" value="Genomic_DNA"/>
</dbReference>
<dbReference type="InterPro" id="IPR029016">
    <property type="entry name" value="GAF-like_dom_sf"/>
</dbReference>